<dbReference type="SUPFAM" id="SSF52172">
    <property type="entry name" value="CheY-like"/>
    <property type="match status" value="1"/>
</dbReference>
<dbReference type="PANTHER" id="PTHR43280:SF30">
    <property type="entry name" value="MMSAB OPERON REGULATORY PROTEIN"/>
    <property type="match status" value="1"/>
</dbReference>
<comment type="caution">
    <text evidence="7">The sequence shown here is derived from an EMBL/GenBank/DDBJ whole genome shotgun (WGS) entry which is preliminary data.</text>
</comment>
<evidence type="ECO:0000256" key="1">
    <source>
        <dbReference type="ARBA" id="ARBA00023015"/>
    </source>
</evidence>
<dbReference type="InterPro" id="IPR018060">
    <property type="entry name" value="HTH_AraC"/>
</dbReference>
<dbReference type="SUPFAM" id="SSF46689">
    <property type="entry name" value="Homeodomain-like"/>
    <property type="match status" value="2"/>
</dbReference>
<feature type="modified residue" description="4-aspartylphosphate" evidence="4">
    <location>
        <position position="52"/>
    </location>
</feature>
<reference evidence="8" key="1">
    <citation type="journal article" date="2019" name="Int. J. Syst. Evol. Microbiol.">
        <title>The Global Catalogue of Microorganisms (GCM) 10K type strain sequencing project: providing services to taxonomists for standard genome sequencing and annotation.</title>
        <authorList>
            <consortium name="The Broad Institute Genomics Platform"/>
            <consortium name="The Broad Institute Genome Sequencing Center for Infectious Disease"/>
            <person name="Wu L."/>
            <person name="Ma J."/>
        </authorList>
    </citation>
    <scope>NUCLEOTIDE SEQUENCE [LARGE SCALE GENOMIC DNA]</scope>
    <source>
        <strain evidence="8">CGMCC 4.1621</strain>
    </source>
</reference>
<dbReference type="Gene3D" id="1.10.10.60">
    <property type="entry name" value="Homeodomain-like"/>
    <property type="match status" value="2"/>
</dbReference>
<evidence type="ECO:0000313" key="8">
    <source>
        <dbReference type="Proteomes" id="UP001596410"/>
    </source>
</evidence>
<evidence type="ECO:0000256" key="4">
    <source>
        <dbReference type="PROSITE-ProRule" id="PRU00169"/>
    </source>
</evidence>
<keyword evidence="1" id="KW-0805">Transcription regulation</keyword>
<evidence type="ECO:0000259" key="6">
    <source>
        <dbReference type="PROSITE" id="PS50110"/>
    </source>
</evidence>
<evidence type="ECO:0000256" key="2">
    <source>
        <dbReference type="ARBA" id="ARBA00023125"/>
    </source>
</evidence>
<evidence type="ECO:0000313" key="7">
    <source>
        <dbReference type="EMBL" id="MFC7063520.1"/>
    </source>
</evidence>
<dbReference type="SMART" id="SM00342">
    <property type="entry name" value="HTH_ARAC"/>
    <property type="match status" value="1"/>
</dbReference>
<dbReference type="InterPro" id="IPR018062">
    <property type="entry name" value="HTH_AraC-typ_CS"/>
</dbReference>
<dbReference type="InterPro" id="IPR001789">
    <property type="entry name" value="Sig_transdc_resp-reg_receiver"/>
</dbReference>
<dbReference type="InterPro" id="IPR020449">
    <property type="entry name" value="Tscrpt_reg_AraC-type_HTH"/>
</dbReference>
<dbReference type="PROSITE" id="PS01124">
    <property type="entry name" value="HTH_ARAC_FAMILY_2"/>
    <property type="match status" value="1"/>
</dbReference>
<dbReference type="SMART" id="SM00448">
    <property type="entry name" value="REC"/>
    <property type="match status" value="1"/>
</dbReference>
<organism evidence="7 8">
    <name type="scientific">Halobacillus seohaensis</name>
    <dbReference type="NCBI Taxonomy" id="447421"/>
    <lineage>
        <taxon>Bacteria</taxon>
        <taxon>Bacillati</taxon>
        <taxon>Bacillota</taxon>
        <taxon>Bacilli</taxon>
        <taxon>Bacillales</taxon>
        <taxon>Bacillaceae</taxon>
        <taxon>Halobacillus</taxon>
    </lineage>
</organism>
<dbReference type="CDD" id="cd17536">
    <property type="entry name" value="REC_YesN-like"/>
    <property type="match status" value="1"/>
</dbReference>
<feature type="domain" description="HTH araC/xylS-type" evidence="5">
    <location>
        <begin position="354"/>
        <end position="452"/>
    </location>
</feature>
<dbReference type="InterPro" id="IPR009057">
    <property type="entry name" value="Homeodomain-like_sf"/>
</dbReference>
<accession>A0ABW2EMK6</accession>
<proteinExistence type="predicted"/>
<gene>
    <name evidence="7" type="ORF">ACFQIC_17045</name>
</gene>
<dbReference type="Pfam" id="PF12833">
    <property type="entry name" value="HTH_18"/>
    <property type="match status" value="1"/>
</dbReference>
<evidence type="ECO:0000256" key="3">
    <source>
        <dbReference type="ARBA" id="ARBA00023163"/>
    </source>
</evidence>
<name>A0ABW2EMK6_9BACI</name>
<dbReference type="InterPro" id="IPR011006">
    <property type="entry name" value="CheY-like_superfamily"/>
</dbReference>
<dbReference type="Pfam" id="PF00072">
    <property type="entry name" value="Response_reg"/>
    <property type="match status" value="1"/>
</dbReference>
<dbReference type="Proteomes" id="UP001596410">
    <property type="component" value="Unassembled WGS sequence"/>
</dbReference>
<evidence type="ECO:0000259" key="5">
    <source>
        <dbReference type="PROSITE" id="PS01124"/>
    </source>
</evidence>
<dbReference type="PROSITE" id="PS00041">
    <property type="entry name" value="HTH_ARAC_FAMILY_1"/>
    <property type="match status" value="1"/>
</dbReference>
<sequence>MLIVEDDQLVRKGLISILPWNDFHMRVVGEASNGKKALEFLEQTKVDLIFTDLNMPVMSGIEFMRIARQKYPDIFFAILTIHQDFEYVQEALRLGALDFITKVQLEKENFDEILKRIYQRILKESNHQVESEMSNFDVDTGIVVYRRRPFTNTEWLEDSRLKLISNLKKIDEQIILLVPKQNASLEEIWQELDSTDDFLLVEIHNIRNQFKNQVHRLLIDYKDNLFFYDSHKETNRQVKTVADFEGENDIFHQHTYKLRKKLLELDWIIDQQQFEETLQELQHRRLPRHHLYQLLIEFADEWNMRYSYIPASRRDHPEPFDHWHEVEKWLNNFREIALLSIGKNYANDVVKSILNAVKLIQENVSEPITAEDIAMKVSMSRSYFNKCFKDITGQSFHQYLKERRLNKAKEMLKNSNESIQWISEQTGYLDEKYFSKIFKQQIGMLPSEYRKPARREKNDFQ</sequence>
<feature type="domain" description="Response regulatory" evidence="6">
    <location>
        <begin position="1"/>
        <end position="117"/>
    </location>
</feature>
<keyword evidence="3" id="KW-0804">Transcription</keyword>
<dbReference type="PANTHER" id="PTHR43280">
    <property type="entry name" value="ARAC-FAMILY TRANSCRIPTIONAL REGULATOR"/>
    <property type="match status" value="1"/>
</dbReference>
<dbReference type="EMBL" id="JBHSZV010000047">
    <property type="protein sequence ID" value="MFC7063520.1"/>
    <property type="molecule type" value="Genomic_DNA"/>
</dbReference>
<keyword evidence="4" id="KW-0597">Phosphoprotein</keyword>
<protein>
    <submittedName>
        <fullName evidence="7">Response regulator</fullName>
    </submittedName>
</protein>
<keyword evidence="2" id="KW-0238">DNA-binding</keyword>
<dbReference type="PROSITE" id="PS50110">
    <property type="entry name" value="RESPONSE_REGULATORY"/>
    <property type="match status" value="1"/>
</dbReference>
<dbReference type="PRINTS" id="PR00032">
    <property type="entry name" value="HTHARAC"/>
</dbReference>
<keyword evidence="8" id="KW-1185">Reference proteome</keyword>
<dbReference type="Gene3D" id="3.40.50.2300">
    <property type="match status" value="1"/>
</dbReference>